<name>A0A2N9IYF4_FAGSY</name>
<dbReference type="EMBL" id="OIVN01006267">
    <property type="protein sequence ID" value="SPD29290.1"/>
    <property type="molecule type" value="Genomic_DNA"/>
</dbReference>
<dbReference type="PANTHER" id="PTHR31099">
    <property type="entry name" value="OS06G0165300 PROTEIN"/>
    <property type="match status" value="1"/>
</dbReference>
<evidence type="ECO:0000313" key="1">
    <source>
        <dbReference type="EMBL" id="SPD29290.1"/>
    </source>
</evidence>
<dbReference type="AlphaFoldDB" id="A0A2N9IYF4"/>
<sequence>MFEMLLLMCSMEDGGNSSDETPSVSSSSKGNGSKKLWVARSYFLIVDEEGLKRIRDRYQIPDDVVFRILDLDERACTSKYDDVAFYEADFNAGLRFPLQPFMRELLDCLCLLPSQLTPNAWRTAISCMVLWRVCSKGADSLTMDEFLYCYKPCQIAVSPGFWNLNSRQKGMKLLTGLPTSNREWKDDYVFVCGENWEGLPWEEKEDSFVRVRRAWGTPPTSALKRPKLNQEGLNRVLRALHHRDHHYTNFIQPEVLALYSFGSKPNETILSLMATAKLNKDKLKRMMEQKDTVLVNLGKKHRGDSASKPVLDEVVIRPPVIPESTPIIKVPVISFLGFVTSEISGGQGGYGRVWEIEHGRHETGSCPFFDEGFDGSYGRRQPIHALGRRHREAEIATDGRHGCQQDSVSSTATKLTREKNLLTDKLTKVGIEASMKDKELRRTTKSYEKTLDQLKALSEQMETVGACAVEEYKSSDACDDNNTKYFLAGFELLRKQAKKKYPDLDFDVFQPYEDDDSVALVEERNEVAASVDPQLTDDATT</sequence>
<protein>
    <submittedName>
        <fullName evidence="1">Uncharacterized protein</fullName>
    </submittedName>
</protein>
<organism evidence="1">
    <name type="scientific">Fagus sylvatica</name>
    <name type="common">Beechnut</name>
    <dbReference type="NCBI Taxonomy" id="28930"/>
    <lineage>
        <taxon>Eukaryota</taxon>
        <taxon>Viridiplantae</taxon>
        <taxon>Streptophyta</taxon>
        <taxon>Embryophyta</taxon>
        <taxon>Tracheophyta</taxon>
        <taxon>Spermatophyta</taxon>
        <taxon>Magnoliopsida</taxon>
        <taxon>eudicotyledons</taxon>
        <taxon>Gunneridae</taxon>
        <taxon>Pentapetalae</taxon>
        <taxon>rosids</taxon>
        <taxon>fabids</taxon>
        <taxon>Fagales</taxon>
        <taxon>Fagaceae</taxon>
        <taxon>Fagus</taxon>
    </lineage>
</organism>
<dbReference type="PANTHER" id="PTHR31099:SF49">
    <property type="entry name" value="MYOSIN HEAVY CHAIN-LIKE PROTEIN"/>
    <property type="match status" value="1"/>
</dbReference>
<gene>
    <name evidence="1" type="ORF">FSB_LOCUS57172</name>
</gene>
<reference evidence="1" key="1">
    <citation type="submission" date="2018-02" db="EMBL/GenBank/DDBJ databases">
        <authorList>
            <person name="Cohen D.B."/>
            <person name="Kent A.D."/>
        </authorList>
    </citation>
    <scope>NUCLEOTIDE SEQUENCE</scope>
</reference>
<proteinExistence type="predicted"/>
<accession>A0A2N9IYF4</accession>